<feature type="transmembrane region" description="Helical" evidence="17">
    <location>
        <begin position="1085"/>
        <end position="1109"/>
    </location>
</feature>
<feature type="transmembrane region" description="Helical" evidence="17">
    <location>
        <begin position="666"/>
        <end position="691"/>
    </location>
</feature>
<evidence type="ECO:0000256" key="3">
    <source>
        <dbReference type="ARBA" id="ARBA00009726"/>
    </source>
</evidence>
<dbReference type="GO" id="GO:0005886">
    <property type="term" value="C:plasma membrane"/>
    <property type="evidence" value="ECO:0007669"/>
    <property type="project" value="UniProtKB-SubCell"/>
</dbReference>
<evidence type="ECO:0000256" key="2">
    <source>
        <dbReference type="ARBA" id="ARBA00004651"/>
    </source>
</evidence>
<feature type="transmembrane region" description="Helical" evidence="17">
    <location>
        <begin position="111"/>
        <end position="133"/>
    </location>
</feature>
<dbReference type="FunFam" id="3.40.50.300:FF:000293">
    <property type="entry name" value="ATP binding cassette subfamily C member 1"/>
    <property type="match status" value="1"/>
</dbReference>
<dbReference type="CDD" id="cd03244">
    <property type="entry name" value="ABCC_MRP_domain2"/>
    <property type="match status" value="1"/>
</dbReference>
<accession>A0AAD9MRU9</accession>
<dbReference type="FunFam" id="3.40.50.300:FF:000074">
    <property type="entry name" value="Multidrug resistance-associated protein 5 isoform 1"/>
    <property type="match status" value="1"/>
</dbReference>
<feature type="transmembrane region" description="Helical" evidence="17">
    <location>
        <begin position="338"/>
        <end position="360"/>
    </location>
</feature>
<dbReference type="Pfam" id="PF00664">
    <property type="entry name" value="ABC_membrane"/>
    <property type="match status" value="3"/>
</dbReference>
<feature type="transmembrane region" description="Helical" evidence="17">
    <location>
        <begin position="626"/>
        <end position="654"/>
    </location>
</feature>
<keyword evidence="13 17" id="KW-0472">Membrane</keyword>
<feature type="domain" description="ABC transmembrane type-1" evidence="19">
    <location>
        <begin position="1087"/>
        <end position="1369"/>
    </location>
</feature>
<dbReference type="InterPro" id="IPR003439">
    <property type="entry name" value="ABC_transporter-like_ATP-bd"/>
</dbReference>
<keyword evidence="10" id="KW-0067">ATP-binding</keyword>
<keyword evidence="12 17" id="KW-1133">Transmembrane helix</keyword>
<keyword evidence="7 17" id="KW-0812">Transmembrane</keyword>
<feature type="transmembrane region" description="Helical" evidence="17">
    <location>
        <begin position="78"/>
        <end position="99"/>
    </location>
</feature>
<keyword evidence="11" id="KW-1278">Translocase</keyword>
<evidence type="ECO:0000313" key="20">
    <source>
        <dbReference type="EMBL" id="KAK2141833.1"/>
    </source>
</evidence>
<feature type="compositionally biased region" description="Polar residues" evidence="16">
    <location>
        <begin position="992"/>
        <end position="1006"/>
    </location>
</feature>
<proteinExistence type="inferred from homology"/>
<dbReference type="InterPro" id="IPR056227">
    <property type="entry name" value="TMD0_ABC"/>
</dbReference>
<feature type="transmembrane region" description="Helical" evidence="17">
    <location>
        <begin position="1218"/>
        <end position="1242"/>
    </location>
</feature>
<dbReference type="Gene3D" id="3.40.50.300">
    <property type="entry name" value="P-loop containing nucleotide triphosphate hydrolases"/>
    <property type="match status" value="2"/>
</dbReference>
<dbReference type="CDD" id="cd03250">
    <property type="entry name" value="ABCC_MRP_domain1"/>
    <property type="match status" value="1"/>
</dbReference>
<dbReference type="SMART" id="SM00382">
    <property type="entry name" value="AAA"/>
    <property type="match status" value="2"/>
</dbReference>
<dbReference type="GO" id="GO:0015431">
    <property type="term" value="F:ABC-type glutathione S-conjugate transporter activity"/>
    <property type="evidence" value="ECO:0007669"/>
    <property type="project" value="UniProtKB-EC"/>
</dbReference>
<dbReference type="CDD" id="cd18595">
    <property type="entry name" value="ABC_6TM_MRP1_2_3_6_D1_like"/>
    <property type="match status" value="1"/>
</dbReference>
<reference evidence="20" key="1">
    <citation type="journal article" date="2023" name="Mol. Biol. Evol.">
        <title>Third-Generation Sequencing Reveals the Adaptive Role of the Epigenome in Three Deep-Sea Polychaetes.</title>
        <authorList>
            <person name="Perez M."/>
            <person name="Aroh O."/>
            <person name="Sun Y."/>
            <person name="Lan Y."/>
            <person name="Juniper S.K."/>
            <person name="Young C.R."/>
            <person name="Angers B."/>
            <person name="Qian P.Y."/>
        </authorList>
    </citation>
    <scope>NUCLEOTIDE SEQUENCE</scope>
    <source>
        <strain evidence="20">P08H-3</strain>
    </source>
</reference>
<dbReference type="EC" id="7.6.2.3" evidence="14"/>
<keyword evidence="9" id="KW-0547">Nucleotide-binding</keyword>
<evidence type="ECO:0000256" key="13">
    <source>
        <dbReference type="ARBA" id="ARBA00023136"/>
    </source>
</evidence>
<dbReference type="SUPFAM" id="SSF52540">
    <property type="entry name" value="P-loop containing nucleoside triphosphate hydrolases"/>
    <property type="match status" value="2"/>
</dbReference>
<feature type="domain" description="ABC transporter" evidence="18">
    <location>
        <begin position="1406"/>
        <end position="1640"/>
    </location>
</feature>
<evidence type="ECO:0000256" key="7">
    <source>
        <dbReference type="ARBA" id="ARBA00022692"/>
    </source>
</evidence>
<sequence length="1647" mass="184075">MSTGFLQFCGTPFLSPHEEELNISLVSNITERDPGLMFTGCFQNTMLVWAPCAYLIAVSPFYFWHLVMCKNDVISLNWINLTKLTAGVALMLLCSVTMFQRVHVHHAIGTLYPAVLLAPALNFIATTLATVLIEFGRRRGIRVAGVLFTYWLIQTVAGSLTLYTVIQMFKKEGTGSYDVAQSSLFLLLVFTELIFSCLVDSTPYSSLYIQNQQKQLKIFYLQRNSPERSASFLSVITFWWFTSLIILGYKKPLERSDLWSLSAEDTSEYVSLRFEKYWKKEIEKINRRKNILISESESKSSEVDIPLRCTEGNVKPKDGSERVKKSLKPSLIIALSKAFGLTFLFGSFLKFVHDVLIFVSPMLLRELIAFASDKSQPLWKGYYYTVLLLVVALIQSLILNQYFHICFLTGMRLRTSVIAAVYRKSLKLSNAARRVSTVGEIVNLMSVDAQRFTELTTYLNLLWSGPFQICVALYFLWLMLGPSVLAGVAVMLILLPINGVIAKKNRTLQVADMGKVPIRDEVLIFFLQLWPHILHISGIAGDKGAYFATTDSLSIWALESSNMVLQASEVLWVVSGQQMVYKDNRIKLLSEILNGIKVLKLYAWEESFEKMILDIRKKELHVMRKAALLNAASSFAWACAPFLVSLVTFAAYVLSSPEHVLDAQKAFVSLSLFNILRFPLAMFPSMIGTIVQVSVSVERLRTFLLHEELDPDTIQRVNTGNYSLSIIDGSFTWNMSDKKPTLQDINISVQEGQLVAVVGVVGSGKSSLLSAFLGEMEKLHGKGSIAYTAQEAWIQNASLRDNIVFGQPFNEQAYEDVLEACGLTSDLDVLPGGDMTEIGEKGINLSGGQKQRVSLGRAVYQDANIYLMDDPLSAVDSHVGKHIFDRVIGPKGLLADKTRILVTHGISFLPQVDNILVVVDGRISEHGTYKDLLMKGGAFADFLKVYLAELEESDGEEDDEDIALREEILSHLSTSTKAVSTLSDSKEGITGPHQNTSKSMSSTANSPFVRHRRTATHSLSNNDTPDSSNKPSHDESDEETEREKSIANGKPTYDHQKLIKTEQSAKGQVKLSLFFLYLRSMKVPVCVAMFLLYALQSAIDLVTSFWLSAWSNDQLVNGTVDTALRDLRLGVFGSLGMLQALIILGASFALAFGAVFASSHLHNSLLHNILRLPMTFFDVTPSGRIVNRFSKDIDTIDTIISDVLESWMDCLLRVGETLIIISYSTPIFIAVIIPIGIFYFIIQRFYVAVSRQLKRLESVVRSPIYSHFGETIQGTSTIRAFQRQVDFIQTSDHAVDGHQEYYYPSIVSNRWLAVRLELVSNLIVLFASLFSVIGRDHLTPGIVGLSVTYAMRITLNLNWVVRMTSELETNIVSIERVKEYTNAPTEAAWEIPEKRPPNDWPQNGEIKFTDYSTRYREGLDLVLKGISCHIHPEEKIGIVGRTGAGKSSLTMALFRIIEATSGEISIDGLNISDIGLHDVRTKITIIPQDPVLFSGSLRMNLDPFNHHTDDELWIALEHAHLKSFVLSQAEQLEYACAEGGENLSLGQRQLVCLARALLRKTKVLILDEATAAVDLETDDLIQHTVRTEFKDCTVMTIAHRINTIMDYDRVMVLDAGKIAEIDSPQMLLADRSSIFYGLAKDAGLVDE</sequence>
<dbReference type="InterPro" id="IPR011527">
    <property type="entry name" value="ABC1_TM_dom"/>
</dbReference>
<dbReference type="Gene3D" id="1.20.1560.10">
    <property type="entry name" value="ABC transporter type 1, transmembrane domain"/>
    <property type="match status" value="2"/>
</dbReference>
<dbReference type="PROSITE" id="PS50929">
    <property type="entry name" value="ABC_TM1F"/>
    <property type="match status" value="2"/>
</dbReference>
<evidence type="ECO:0000256" key="11">
    <source>
        <dbReference type="ARBA" id="ARBA00022967"/>
    </source>
</evidence>
<keyword evidence="6" id="KW-0926">Vacuole</keyword>
<keyword evidence="21" id="KW-1185">Reference proteome</keyword>
<evidence type="ECO:0000256" key="17">
    <source>
        <dbReference type="SAM" id="Phobius"/>
    </source>
</evidence>
<dbReference type="NCBIfam" id="TIGR00957">
    <property type="entry name" value="MRP_assoc_pro"/>
    <property type="match status" value="1"/>
</dbReference>
<dbReference type="GO" id="GO:0005774">
    <property type="term" value="C:vacuolar membrane"/>
    <property type="evidence" value="ECO:0007669"/>
    <property type="project" value="UniProtKB-SubCell"/>
</dbReference>
<feature type="domain" description="ABC transmembrane type-1" evidence="19">
    <location>
        <begin position="344"/>
        <end position="692"/>
    </location>
</feature>
<evidence type="ECO:0000313" key="21">
    <source>
        <dbReference type="Proteomes" id="UP001208570"/>
    </source>
</evidence>
<evidence type="ECO:0000256" key="6">
    <source>
        <dbReference type="ARBA" id="ARBA00022554"/>
    </source>
</evidence>
<evidence type="ECO:0000256" key="5">
    <source>
        <dbReference type="ARBA" id="ARBA00022475"/>
    </source>
</evidence>
<evidence type="ECO:0000256" key="15">
    <source>
        <dbReference type="ARBA" id="ARBA00047523"/>
    </source>
</evidence>
<dbReference type="PANTHER" id="PTHR24223:SF443">
    <property type="entry name" value="MULTIDRUG-RESISTANCE LIKE PROTEIN 1, ISOFORM I"/>
    <property type="match status" value="1"/>
</dbReference>
<evidence type="ECO:0000256" key="16">
    <source>
        <dbReference type="SAM" id="MobiDB-lite"/>
    </source>
</evidence>
<dbReference type="FunFam" id="1.20.1560.10:FF:000020">
    <property type="entry name" value="ABC metal ion transporter"/>
    <property type="match status" value="1"/>
</dbReference>
<feature type="domain" description="ABC transporter" evidence="18">
    <location>
        <begin position="724"/>
        <end position="945"/>
    </location>
</feature>
<feature type="region of interest" description="Disordered" evidence="16">
    <location>
        <begin position="980"/>
        <end position="1053"/>
    </location>
</feature>
<dbReference type="Proteomes" id="UP001208570">
    <property type="component" value="Unassembled WGS sequence"/>
</dbReference>
<dbReference type="EMBL" id="JAODUP010001034">
    <property type="protein sequence ID" value="KAK2141833.1"/>
    <property type="molecule type" value="Genomic_DNA"/>
</dbReference>
<evidence type="ECO:0000259" key="19">
    <source>
        <dbReference type="PROSITE" id="PS50929"/>
    </source>
</evidence>
<feature type="transmembrane region" description="Helical" evidence="17">
    <location>
        <begin position="186"/>
        <end position="209"/>
    </location>
</feature>
<feature type="transmembrane region" description="Helical" evidence="17">
    <location>
        <begin position="471"/>
        <end position="497"/>
    </location>
</feature>
<comment type="caution">
    <text evidence="20">The sequence shown here is derived from an EMBL/GenBank/DDBJ whole genome shotgun (WGS) entry which is preliminary data.</text>
</comment>
<keyword evidence="4" id="KW-0813">Transport</keyword>
<name>A0AAD9MRU9_9ANNE</name>
<dbReference type="FunFam" id="1.20.1560.10:FF:000001">
    <property type="entry name" value="ATP-binding cassette subfamily C member 1"/>
    <property type="match status" value="1"/>
</dbReference>
<dbReference type="PROSITE" id="PS00211">
    <property type="entry name" value="ABC_TRANSPORTER_1"/>
    <property type="match status" value="2"/>
</dbReference>
<keyword evidence="8" id="KW-0677">Repeat</keyword>
<feature type="transmembrane region" description="Helical" evidence="17">
    <location>
        <begin position="1129"/>
        <end position="1157"/>
    </location>
</feature>
<feature type="transmembrane region" description="Helical" evidence="17">
    <location>
        <begin position="46"/>
        <end position="66"/>
    </location>
</feature>
<dbReference type="CDD" id="cd18603">
    <property type="entry name" value="ABC_6TM_MRP1_2_3_6_D2_like"/>
    <property type="match status" value="1"/>
</dbReference>
<keyword evidence="5" id="KW-1003">Cell membrane</keyword>
<dbReference type="InterPro" id="IPR050173">
    <property type="entry name" value="ABC_transporter_C-like"/>
</dbReference>
<evidence type="ECO:0000256" key="8">
    <source>
        <dbReference type="ARBA" id="ARBA00022737"/>
    </source>
</evidence>
<dbReference type="Pfam" id="PF24357">
    <property type="entry name" value="TMD0_ABC"/>
    <property type="match status" value="1"/>
</dbReference>
<feature type="transmembrane region" description="Helical" evidence="17">
    <location>
        <begin position="230"/>
        <end position="249"/>
    </location>
</feature>
<comment type="catalytic activity">
    <reaction evidence="15">
        <text>leukotriene C4(in) + ATP + H2O = leukotriene C4(out) + ADP + phosphate + H(+)</text>
        <dbReference type="Rhea" id="RHEA:38963"/>
        <dbReference type="ChEBI" id="CHEBI:15377"/>
        <dbReference type="ChEBI" id="CHEBI:15378"/>
        <dbReference type="ChEBI" id="CHEBI:30616"/>
        <dbReference type="ChEBI" id="CHEBI:43474"/>
        <dbReference type="ChEBI" id="CHEBI:57973"/>
        <dbReference type="ChEBI" id="CHEBI:456216"/>
    </reaction>
    <physiologicalReaction direction="left-to-right" evidence="15">
        <dbReference type="Rhea" id="RHEA:38964"/>
    </physiologicalReaction>
</comment>
<dbReference type="GO" id="GO:0000323">
    <property type="term" value="C:lytic vacuole"/>
    <property type="evidence" value="ECO:0007669"/>
    <property type="project" value="UniProtKB-ARBA"/>
</dbReference>
<dbReference type="GO" id="GO:0005524">
    <property type="term" value="F:ATP binding"/>
    <property type="evidence" value="ECO:0007669"/>
    <property type="project" value="UniProtKB-KW"/>
</dbReference>
<comment type="subcellular location">
    <subcellularLocation>
        <location evidence="2">Cell membrane</location>
        <topology evidence="2">Multi-pass membrane protein</topology>
    </subcellularLocation>
    <subcellularLocation>
        <location evidence="1">Vacuole membrane</location>
        <topology evidence="1">Multi-pass membrane protein</topology>
    </subcellularLocation>
</comment>
<evidence type="ECO:0000256" key="9">
    <source>
        <dbReference type="ARBA" id="ARBA00022741"/>
    </source>
</evidence>
<evidence type="ECO:0000256" key="1">
    <source>
        <dbReference type="ARBA" id="ARBA00004128"/>
    </source>
</evidence>
<protein>
    <recommendedName>
        <fullName evidence="14">ABC-type glutathione-S-conjugate transporter</fullName>
        <ecNumber evidence="14">7.6.2.3</ecNumber>
    </recommendedName>
</protein>
<gene>
    <name evidence="20" type="ORF">LSH36_1034g00008</name>
</gene>
<dbReference type="SUPFAM" id="SSF90123">
    <property type="entry name" value="ABC transporter transmembrane region"/>
    <property type="match status" value="2"/>
</dbReference>
<dbReference type="InterPro" id="IPR017871">
    <property type="entry name" value="ABC_transporter-like_CS"/>
</dbReference>
<dbReference type="GO" id="GO:0016887">
    <property type="term" value="F:ATP hydrolysis activity"/>
    <property type="evidence" value="ECO:0007669"/>
    <property type="project" value="InterPro"/>
</dbReference>
<dbReference type="InterPro" id="IPR036640">
    <property type="entry name" value="ABC1_TM_sf"/>
</dbReference>
<organism evidence="20 21">
    <name type="scientific">Paralvinella palmiformis</name>
    <dbReference type="NCBI Taxonomy" id="53620"/>
    <lineage>
        <taxon>Eukaryota</taxon>
        <taxon>Metazoa</taxon>
        <taxon>Spiralia</taxon>
        <taxon>Lophotrochozoa</taxon>
        <taxon>Annelida</taxon>
        <taxon>Polychaeta</taxon>
        <taxon>Sedentaria</taxon>
        <taxon>Canalipalpata</taxon>
        <taxon>Terebellida</taxon>
        <taxon>Terebelliformia</taxon>
        <taxon>Alvinellidae</taxon>
        <taxon>Paralvinella</taxon>
    </lineage>
</organism>
<evidence type="ECO:0000256" key="12">
    <source>
        <dbReference type="ARBA" id="ARBA00022989"/>
    </source>
</evidence>
<feature type="compositionally biased region" description="Polar residues" evidence="16">
    <location>
        <begin position="1016"/>
        <end position="1030"/>
    </location>
</feature>
<feature type="transmembrane region" description="Helical" evidence="17">
    <location>
        <begin position="381"/>
        <end position="403"/>
    </location>
</feature>
<dbReference type="Pfam" id="PF00005">
    <property type="entry name" value="ABC_tran"/>
    <property type="match status" value="2"/>
</dbReference>
<dbReference type="InterPro" id="IPR005292">
    <property type="entry name" value="MRP"/>
</dbReference>
<dbReference type="InterPro" id="IPR003593">
    <property type="entry name" value="AAA+_ATPase"/>
</dbReference>
<evidence type="ECO:0000256" key="4">
    <source>
        <dbReference type="ARBA" id="ARBA00022448"/>
    </source>
</evidence>
<evidence type="ECO:0000259" key="18">
    <source>
        <dbReference type="PROSITE" id="PS50893"/>
    </source>
</evidence>
<evidence type="ECO:0000256" key="14">
    <source>
        <dbReference type="ARBA" id="ARBA00024220"/>
    </source>
</evidence>
<dbReference type="PROSITE" id="PS50893">
    <property type="entry name" value="ABC_TRANSPORTER_2"/>
    <property type="match status" value="2"/>
</dbReference>
<dbReference type="InterPro" id="IPR027417">
    <property type="entry name" value="P-loop_NTPase"/>
</dbReference>
<dbReference type="PANTHER" id="PTHR24223">
    <property type="entry name" value="ATP-BINDING CASSETTE SUB-FAMILY C"/>
    <property type="match status" value="1"/>
</dbReference>
<feature type="transmembrane region" description="Helical" evidence="17">
    <location>
        <begin position="145"/>
        <end position="166"/>
    </location>
</feature>
<evidence type="ECO:0000256" key="10">
    <source>
        <dbReference type="ARBA" id="ARBA00022840"/>
    </source>
</evidence>
<comment type="similarity">
    <text evidence="3">Belongs to the ABC transporter superfamily. ABCC family. Conjugate transporter (TC 3.A.1.208) subfamily.</text>
</comment>